<keyword evidence="2" id="KW-1185">Reference proteome</keyword>
<gene>
    <name evidence="1" type="ORF">GGD50_004051</name>
</gene>
<reference evidence="1 2" key="1">
    <citation type="submission" date="2020-08" db="EMBL/GenBank/DDBJ databases">
        <title>Genomic Encyclopedia of Type Strains, Phase IV (KMG-V): Genome sequencing to study the core and pangenomes of soil and plant-associated prokaryotes.</title>
        <authorList>
            <person name="Whitman W."/>
        </authorList>
    </citation>
    <scope>NUCLEOTIDE SEQUENCE [LARGE SCALE GENOMIC DNA]</scope>
    <source>
        <strain evidence="1 2">SEMIA 4064</strain>
    </source>
</reference>
<protein>
    <submittedName>
        <fullName evidence="1">Uncharacterized protein</fullName>
    </submittedName>
</protein>
<name>A0A7W8XTT6_9HYPH</name>
<proteinExistence type="predicted"/>
<organism evidence="1 2">
    <name type="scientific">Rhizobium paranaense</name>
    <dbReference type="NCBI Taxonomy" id="1650438"/>
    <lineage>
        <taxon>Bacteria</taxon>
        <taxon>Pseudomonadati</taxon>
        <taxon>Pseudomonadota</taxon>
        <taxon>Alphaproteobacteria</taxon>
        <taxon>Hyphomicrobiales</taxon>
        <taxon>Rhizobiaceae</taxon>
        <taxon>Rhizobium/Agrobacterium group</taxon>
        <taxon>Rhizobium</taxon>
    </lineage>
</organism>
<dbReference type="EMBL" id="JACHBI010000008">
    <property type="protein sequence ID" value="MBB5575416.1"/>
    <property type="molecule type" value="Genomic_DNA"/>
</dbReference>
<dbReference type="Proteomes" id="UP000549882">
    <property type="component" value="Unassembled WGS sequence"/>
</dbReference>
<accession>A0A7W8XTT6</accession>
<comment type="caution">
    <text evidence="1">The sequence shown here is derived from an EMBL/GenBank/DDBJ whole genome shotgun (WGS) entry which is preliminary data.</text>
</comment>
<dbReference type="AlphaFoldDB" id="A0A7W8XTT6"/>
<evidence type="ECO:0000313" key="1">
    <source>
        <dbReference type="EMBL" id="MBB5575416.1"/>
    </source>
</evidence>
<evidence type="ECO:0000313" key="2">
    <source>
        <dbReference type="Proteomes" id="UP000549882"/>
    </source>
</evidence>
<sequence>MSALQSESKAALDAAPDSGFQLKQQAKAAGKLSSLGSVLEMEPLVDTRRALLFVIV</sequence>
<dbReference type="RefSeq" id="WP_183938716.1">
    <property type="nucleotide sequence ID" value="NZ_JACHBI010000008.1"/>
</dbReference>